<keyword evidence="3" id="KW-1185">Reference proteome</keyword>
<dbReference type="PROSITE" id="PS50995">
    <property type="entry name" value="HTH_MARR_2"/>
    <property type="match status" value="1"/>
</dbReference>
<dbReference type="PANTHER" id="PTHR33164:SF106">
    <property type="entry name" value="TRANSCRIPTIONAL REGULATORY PROTEIN"/>
    <property type="match status" value="1"/>
</dbReference>
<keyword evidence="2" id="KW-0238">DNA-binding</keyword>
<dbReference type="InterPro" id="IPR036390">
    <property type="entry name" value="WH_DNA-bd_sf"/>
</dbReference>
<dbReference type="Gene3D" id="1.10.10.10">
    <property type="entry name" value="Winged helix-like DNA-binding domain superfamily/Winged helix DNA-binding domain"/>
    <property type="match status" value="1"/>
</dbReference>
<dbReference type="Proteomes" id="UP000295391">
    <property type="component" value="Unassembled WGS sequence"/>
</dbReference>
<gene>
    <name evidence="2" type="ORF">ATL17_0564</name>
</gene>
<evidence type="ECO:0000313" key="2">
    <source>
        <dbReference type="EMBL" id="TDQ66566.1"/>
    </source>
</evidence>
<dbReference type="GO" id="GO:0003700">
    <property type="term" value="F:DNA-binding transcription factor activity"/>
    <property type="evidence" value="ECO:0007669"/>
    <property type="project" value="InterPro"/>
</dbReference>
<dbReference type="PANTHER" id="PTHR33164">
    <property type="entry name" value="TRANSCRIPTIONAL REGULATOR, MARR FAMILY"/>
    <property type="match status" value="1"/>
</dbReference>
<evidence type="ECO:0000313" key="3">
    <source>
        <dbReference type="Proteomes" id="UP000295391"/>
    </source>
</evidence>
<dbReference type="GO" id="GO:0043565">
    <property type="term" value="F:sequence-specific DNA binding"/>
    <property type="evidence" value="ECO:0007669"/>
    <property type="project" value="InterPro"/>
</dbReference>
<dbReference type="GO" id="GO:0006950">
    <property type="term" value="P:response to stress"/>
    <property type="evidence" value="ECO:0007669"/>
    <property type="project" value="TreeGrafter"/>
</dbReference>
<dbReference type="Pfam" id="PF01047">
    <property type="entry name" value="MarR"/>
    <property type="match status" value="1"/>
</dbReference>
<dbReference type="EMBL" id="SNYR01000001">
    <property type="protein sequence ID" value="TDQ66566.1"/>
    <property type="molecule type" value="Genomic_DNA"/>
</dbReference>
<accession>A0A4R6VUY5</accession>
<dbReference type="InterPro" id="IPR011991">
    <property type="entry name" value="ArsR-like_HTH"/>
</dbReference>
<protein>
    <submittedName>
        <fullName evidence="2">DNA-binding MarR family transcriptional regulator</fullName>
    </submittedName>
</protein>
<proteinExistence type="predicted"/>
<dbReference type="OrthoDB" id="32523at2"/>
<organism evidence="2 3">
    <name type="scientific">Maritalea mobilis</name>
    <dbReference type="NCBI Taxonomy" id="483324"/>
    <lineage>
        <taxon>Bacteria</taxon>
        <taxon>Pseudomonadati</taxon>
        <taxon>Pseudomonadota</taxon>
        <taxon>Alphaproteobacteria</taxon>
        <taxon>Hyphomicrobiales</taxon>
        <taxon>Devosiaceae</taxon>
        <taxon>Maritalea</taxon>
    </lineage>
</organism>
<feature type="domain" description="HTH marR-type" evidence="1">
    <location>
        <begin position="1"/>
        <end position="145"/>
    </location>
</feature>
<name>A0A4R6VUY5_9HYPH</name>
<dbReference type="SMART" id="SM00347">
    <property type="entry name" value="HTH_MARR"/>
    <property type="match status" value="1"/>
</dbReference>
<dbReference type="InterPro" id="IPR000485">
    <property type="entry name" value="AsnC-type_HTH_dom"/>
</dbReference>
<comment type="caution">
    <text evidence="2">The sequence shown here is derived from an EMBL/GenBank/DDBJ whole genome shotgun (WGS) entry which is preliminary data.</text>
</comment>
<dbReference type="InterPro" id="IPR000835">
    <property type="entry name" value="HTH_MarR-typ"/>
</dbReference>
<dbReference type="CDD" id="cd00090">
    <property type="entry name" value="HTH_ARSR"/>
    <property type="match status" value="1"/>
</dbReference>
<sequence>MNQDNQKSRQIAVLNLLRQGQDSAAKLDAEFIQLLNVNETDGRLLNLLQLNGRQTAGELATKSGLTTGAITTALDRLEKANYVQRERDVKDRRKVFVELTPLALNIGGQIYGPIGSATLAHLESFSEDQLQTIEKFLHLFDAVNAKGAEILKDARWNDPNDKIKATEQFNQKFNES</sequence>
<dbReference type="InterPro" id="IPR036388">
    <property type="entry name" value="WH-like_DNA-bd_sf"/>
</dbReference>
<dbReference type="InterPro" id="IPR039422">
    <property type="entry name" value="MarR/SlyA-like"/>
</dbReference>
<evidence type="ECO:0000259" key="1">
    <source>
        <dbReference type="PROSITE" id="PS50995"/>
    </source>
</evidence>
<dbReference type="SUPFAM" id="SSF46785">
    <property type="entry name" value="Winged helix' DNA-binding domain"/>
    <property type="match status" value="1"/>
</dbReference>
<reference evidence="2 3" key="1">
    <citation type="submission" date="2019-03" db="EMBL/GenBank/DDBJ databases">
        <title>Genomic Encyclopedia of Type Strains, Phase III (KMG-III): the genomes of soil and plant-associated and newly described type strains.</title>
        <authorList>
            <person name="Whitman W."/>
        </authorList>
    </citation>
    <scope>NUCLEOTIDE SEQUENCE [LARGE SCALE GENOMIC DNA]</scope>
    <source>
        <strain evidence="2 3">CGMCC 1.7002</strain>
    </source>
</reference>
<dbReference type="AlphaFoldDB" id="A0A4R6VUY5"/>
<dbReference type="PRINTS" id="PR00033">
    <property type="entry name" value="HTHASNC"/>
</dbReference>